<protein>
    <recommendedName>
        <fullName evidence="2">BSD domain-containing protein</fullName>
    </recommendedName>
</protein>
<accession>A0A0H5QQJ4</accession>
<name>A0A0H5QQJ4_9EUKA</name>
<dbReference type="InterPro" id="IPR035925">
    <property type="entry name" value="BSD_dom_sf"/>
</dbReference>
<sequence length="282" mass="31482">HCISVMSSDQQDEPGPGPLSGLGRFTSGFGWNQATNFVKALATDVEIFVDTLSNENSELIDDVKTTSLNVAANIRQTIADVHKGNIWDAITRHEPGFQEQAKSTVSKGLEAGAGLEQHILLLQNDISTYIDDPVSSECNPDVEERFRCFRKSFQLDEQVNSDIMNSSPLVMAFYNELVPGKASEELFWMRYNFRLAEAKGEAARRERLLENITEAIDDRLHDLNLTWAEDDQDHDENEPVPQAESLPATESPTLSETAAEEPLQTMTSSEVTTDQGDWDDWS</sequence>
<dbReference type="PROSITE" id="PS50858">
    <property type="entry name" value="BSD"/>
    <property type="match status" value="1"/>
</dbReference>
<evidence type="ECO:0000313" key="3">
    <source>
        <dbReference type="EMBL" id="CRZ04298.1"/>
    </source>
</evidence>
<proteinExistence type="predicted"/>
<organism evidence="3">
    <name type="scientific">Spongospora subterranea</name>
    <dbReference type="NCBI Taxonomy" id="70186"/>
    <lineage>
        <taxon>Eukaryota</taxon>
        <taxon>Sar</taxon>
        <taxon>Rhizaria</taxon>
        <taxon>Endomyxa</taxon>
        <taxon>Phytomyxea</taxon>
        <taxon>Plasmodiophorida</taxon>
        <taxon>Plasmodiophoridae</taxon>
        <taxon>Spongospora</taxon>
    </lineage>
</organism>
<dbReference type="Gene3D" id="1.10.3970.10">
    <property type="entry name" value="BSD domain"/>
    <property type="match status" value="1"/>
</dbReference>
<dbReference type="SMART" id="SM00751">
    <property type="entry name" value="BSD"/>
    <property type="match status" value="1"/>
</dbReference>
<evidence type="ECO:0000259" key="2">
    <source>
        <dbReference type="PROSITE" id="PS50858"/>
    </source>
</evidence>
<dbReference type="AlphaFoldDB" id="A0A0H5QQJ4"/>
<dbReference type="SUPFAM" id="SSF140383">
    <property type="entry name" value="BSD domain-like"/>
    <property type="match status" value="1"/>
</dbReference>
<feature type="non-terminal residue" evidence="3">
    <location>
        <position position="1"/>
    </location>
</feature>
<feature type="region of interest" description="Disordered" evidence="1">
    <location>
        <begin position="1"/>
        <end position="21"/>
    </location>
</feature>
<reference evidence="3" key="1">
    <citation type="submission" date="2015-04" db="EMBL/GenBank/DDBJ databases">
        <title>The genome sequence of the plant pathogenic Rhizarian Plasmodiophora brassicae reveals insights in its biotrophic life cycle and the origin of chitin synthesis.</title>
        <authorList>
            <person name="Schwelm A."/>
            <person name="Fogelqvist J."/>
            <person name="Knaust A."/>
            <person name="Julke S."/>
            <person name="Lilja T."/>
            <person name="Dhandapani V."/>
            <person name="Bonilla-Rosso G."/>
            <person name="Karlsson M."/>
            <person name="Shevchenko A."/>
            <person name="Choi S.R."/>
            <person name="Kim H.G."/>
            <person name="Park J.Y."/>
            <person name="Lim Y.P."/>
            <person name="Ludwig-Muller J."/>
            <person name="Dixelius C."/>
        </authorList>
    </citation>
    <scope>NUCLEOTIDE SEQUENCE</scope>
    <source>
        <tissue evidence="3">Potato root galls</tissue>
    </source>
</reference>
<feature type="domain" description="BSD" evidence="2">
    <location>
        <begin position="157"/>
        <end position="199"/>
    </location>
</feature>
<feature type="region of interest" description="Disordered" evidence="1">
    <location>
        <begin position="231"/>
        <end position="282"/>
    </location>
</feature>
<dbReference type="PANTHER" id="PTHR16019:SF5">
    <property type="entry name" value="BSD DOMAIN-CONTAINING PROTEIN 1"/>
    <property type="match status" value="1"/>
</dbReference>
<dbReference type="InterPro" id="IPR051494">
    <property type="entry name" value="BSD_domain-containing"/>
</dbReference>
<dbReference type="Pfam" id="PF03909">
    <property type="entry name" value="BSD"/>
    <property type="match status" value="1"/>
</dbReference>
<dbReference type="PANTHER" id="PTHR16019">
    <property type="entry name" value="SYNAPSE-ASSOCIATED PROTEIN"/>
    <property type="match status" value="1"/>
</dbReference>
<dbReference type="GO" id="GO:0005737">
    <property type="term" value="C:cytoplasm"/>
    <property type="evidence" value="ECO:0007669"/>
    <property type="project" value="TreeGrafter"/>
</dbReference>
<dbReference type="EMBL" id="HACM01003856">
    <property type="protein sequence ID" value="CRZ04298.1"/>
    <property type="molecule type" value="Transcribed_RNA"/>
</dbReference>
<evidence type="ECO:0000256" key="1">
    <source>
        <dbReference type="SAM" id="MobiDB-lite"/>
    </source>
</evidence>
<feature type="compositionally biased region" description="Polar residues" evidence="1">
    <location>
        <begin position="264"/>
        <end position="275"/>
    </location>
</feature>
<dbReference type="InterPro" id="IPR005607">
    <property type="entry name" value="BSD_dom"/>
</dbReference>